<dbReference type="InterPro" id="IPR036390">
    <property type="entry name" value="WH_DNA-bd_sf"/>
</dbReference>
<dbReference type="Gene3D" id="3.40.1410.10">
    <property type="entry name" value="Chorismate lyase-like"/>
    <property type="match status" value="1"/>
</dbReference>
<evidence type="ECO:0000313" key="6">
    <source>
        <dbReference type="Proteomes" id="UP000076947"/>
    </source>
</evidence>
<dbReference type="PANTHER" id="PTHR44846">
    <property type="entry name" value="MANNOSYL-D-GLYCERATE TRANSPORT/METABOLISM SYSTEM REPRESSOR MNGR-RELATED"/>
    <property type="match status" value="1"/>
</dbReference>
<protein>
    <submittedName>
        <fullName evidence="5">GntR family transcriptional regulator</fullName>
    </submittedName>
</protein>
<dbReference type="PANTHER" id="PTHR44846:SF1">
    <property type="entry name" value="MANNOSYL-D-GLYCERATE TRANSPORT_METABOLISM SYSTEM REPRESSOR MNGR-RELATED"/>
    <property type="match status" value="1"/>
</dbReference>
<keyword evidence="3" id="KW-0804">Transcription</keyword>
<gene>
    <name evidence="5" type="ORF">AYJ05_02510</name>
</gene>
<dbReference type="InterPro" id="IPR011663">
    <property type="entry name" value="UTRA"/>
</dbReference>
<evidence type="ECO:0000256" key="3">
    <source>
        <dbReference type="ARBA" id="ARBA00023163"/>
    </source>
</evidence>
<dbReference type="CDD" id="cd07377">
    <property type="entry name" value="WHTH_GntR"/>
    <property type="match status" value="1"/>
</dbReference>
<dbReference type="Pfam" id="PF00392">
    <property type="entry name" value="GntR"/>
    <property type="match status" value="1"/>
</dbReference>
<dbReference type="PRINTS" id="PR00035">
    <property type="entry name" value="HTHGNTR"/>
</dbReference>
<dbReference type="Pfam" id="PF07702">
    <property type="entry name" value="UTRA"/>
    <property type="match status" value="1"/>
</dbReference>
<dbReference type="EMBL" id="LSTQ01000001">
    <property type="protein sequence ID" value="OAH32561.1"/>
    <property type="molecule type" value="Genomic_DNA"/>
</dbReference>
<evidence type="ECO:0000256" key="1">
    <source>
        <dbReference type="ARBA" id="ARBA00023015"/>
    </source>
</evidence>
<proteinExistence type="predicted"/>
<dbReference type="SMART" id="SM00866">
    <property type="entry name" value="UTRA"/>
    <property type="match status" value="1"/>
</dbReference>
<dbReference type="InterPro" id="IPR028978">
    <property type="entry name" value="Chorismate_lyase_/UTRA_dom_sf"/>
</dbReference>
<dbReference type="Gene3D" id="1.10.10.10">
    <property type="entry name" value="Winged helix-like DNA-binding domain superfamily/Winged helix DNA-binding domain"/>
    <property type="match status" value="1"/>
</dbReference>
<name>A0A177IW99_9CORY</name>
<dbReference type="OrthoDB" id="3210131at2"/>
<dbReference type="AlphaFoldDB" id="A0A177IW99"/>
<dbReference type="GO" id="GO:0003677">
    <property type="term" value="F:DNA binding"/>
    <property type="evidence" value="ECO:0007669"/>
    <property type="project" value="UniProtKB-KW"/>
</dbReference>
<evidence type="ECO:0000313" key="5">
    <source>
        <dbReference type="EMBL" id="OAH32561.1"/>
    </source>
</evidence>
<keyword evidence="2" id="KW-0238">DNA-binding</keyword>
<dbReference type="SMART" id="SM00345">
    <property type="entry name" value="HTH_GNTR"/>
    <property type="match status" value="1"/>
</dbReference>
<dbReference type="InterPro" id="IPR036388">
    <property type="entry name" value="WH-like_DNA-bd_sf"/>
</dbReference>
<organism evidence="5 6">
    <name type="scientific">Corynebacterium stationis</name>
    <dbReference type="NCBI Taxonomy" id="1705"/>
    <lineage>
        <taxon>Bacteria</taxon>
        <taxon>Bacillati</taxon>
        <taxon>Actinomycetota</taxon>
        <taxon>Actinomycetes</taxon>
        <taxon>Mycobacteriales</taxon>
        <taxon>Corynebacteriaceae</taxon>
        <taxon>Corynebacterium</taxon>
    </lineage>
</organism>
<dbReference type="InterPro" id="IPR050679">
    <property type="entry name" value="Bact_HTH_transcr_reg"/>
</dbReference>
<dbReference type="GO" id="GO:0003700">
    <property type="term" value="F:DNA-binding transcription factor activity"/>
    <property type="evidence" value="ECO:0007669"/>
    <property type="project" value="InterPro"/>
</dbReference>
<keyword evidence="6" id="KW-1185">Reference proteome</keyword>
<evidence type="ECO:0000259" key="4">
    <source>
        <dbReference type="PROSITE" id="PS50949"/>
    </source>
</evidence>
<reference evidence="6" key="1">
    <citation type="submission" date="2016-02" db="EMBL/GenBank/DDBJ databases">
        <authorList>
            <person name="Kaur G."/>
            <person name="Nair G.R."/>
            <person name="Mayilraj S."/>
        </authorList>
    </citation>
    <scope>NUCLEOTIDE SEQUENCE [LARGE SCALE GENOMIC DNA]</scope>
    <source>
        <strain evidence="6">GA-15</strain>
    </source>
</reference>
<dbReference type="PROSITE" id="PS50949">
    <property type="entry name" value="HTH_GNTR"/>
    <property type="match status" value="1"/>
</dbReference>
<sequence>MPKYLEIAEIIRGEIDAGTLSLGEYLPPESKLAQRFKVAPGTVRQALKELVSEGTLSARRGAKKIVMREPRQTKNVPEFRSFAQWALSQKCKPSGQVIESEWVGATDVDAKKLSLSPGEKVFRVLRLRTIDGQPVMVERTHYPPEVGVRVETLPADATSVTNELKVRFGIEFVAAENSFTTAAAGEVDQRLLKVTDGYPLLCHLRTSRDRFGTPLEWSEDRYRAGIVALSVPTVQGDNLLNWDRVDSLDWMN</sequence>
<dbReference type="GO" id="GO:0045892">
    <property type="term" value="P:negative regulation of DNA-templated transcription"/>
    <property type="evidence" value="ECO:0007669"/>
    <property type="project" value="TreeGrafter"/>
</dbReference>
<dbReference type="InterPro" id="IPR000524">
    <property type="entry name" value="Tscrpt_reg_HTH_GntR"/>
</dbReference>
<accession>A0A177IW99</accession>
<dbReference type="Proteomes" id="UP000076947">
    <property type="component" value="Unassembled WGS sequence"/>
</dbReference>
<dbReference type="SUPFAM" id="SSF64288">
    <property type="entry name" value="Chorismate lyase-like"/>
    <property type="match status" value="1"/>
</dbReference>
<keyword evidence="1" id="KW-0805">Transcription regulation</keyword>
<evidence type="ECO:0000256" key="2">
    <source>
        <dbReference type="ARBA" id="ARBA00023125"/>
    </source>
</evidence>
<dbReference type="RefSeq" id="WP_066837063.1">
    <property type="nucleotide sequence ID" value="NZ_CAPKTW010000110.1"/>
</dbReference>
<dbReference type="SUPFAM" id="SSF46785">
    <property type="entry name" value="Winged helix' DNA-binding domain"/>
    <property type="match status" value="1"/>
</dbReference>
<feature type="domain" description="HTH gntR-type" evidence="4">
    <location>
        <begin position="1"/>
        <end position="69"/>
    </location>
</feature>
<comment type="caution">
    <text evidence="5">The sequence shown here is derived from an EMBL/GenBank/DDBJ whole genome shotgun (WGS) entry which is preliminary data.</text>
</comment>